<dbReference type="SUPFAM" id="SSF52821">
    <property type="entry name" value="Rhodanese/Cell cycle control phosphatase"/>
    <property type="match status" value="3"/>
</dbReference>
<dbReference type="InterPro" id="IPR051682">
    <property type="entry name" value="Mito_Persulfide_Diox"/>
</dbReference>
<keyword evidence="4" id="KW-1185">Reference proteome</keyword>
<keyword evidence="1" id="KW-0479">Metal-binding</keyword>
<dbReference type="InterPro" id="IPR001279">
    <property type="entry name" value="Metallo-B-lactamas"/>
</dbReference>
<dbReference type="EMBL" id="CP107906">
    <property type="protein sequence ID" value="WUG98496.1"/>
    <property type="molecule type" value="Genomic_DNA"/>
</dbReference>
<dbReference type="InterPro" id="IPR036866">
    <property type="entry name" value="RibonucZ/Hydroxyglut_hydro"/>
</dbReference>
<name>A0ABZ1P382_STRVL</name>
<dbReference type="SUPFAM" id="SSF56281">
    <property type="entry name" value="Metallo-hydrolase/oxidoreductase"/>
    <property type="match status" value="1"/>
</dbReference>
<dbReference type="SMART" id="SM00450">
    <property type="entry name" value="RHOD"/>
    <property type="match status" value="2"/>
</dbReference>
<dbReference type="SMART" id="SM00849">
    <property type="entry name" value="Lactamase_B"/>
    <property type="match status" value="1"/>
</dbReference>
<dbReference type="InterPro" id="IPR044528">
    <property type="entry name" value="POD-like_MBL-fold"/>
</dbReference>
<sequence length="569" mass="61161">MTPDQIAARSDLQLLDIRELHEWNTGRVPGSRHIPMDEIPDRLGELDPARPILVICRSGRRADRISAWLGGHGYDARTLTGGILQWRREGGTLEQPSVAGPVGSMEQPTAGPVTVEIIQTPGLGNRSYLAHDGEVALVVDPQRDTDRIRVLLDTTGVRLSHVFETHIHNDYVTGGLQLSQELGATYVLPTAEKVSYPHLGVADGDVIEAGGMRIRVVATPGHTHHHMSYLLTDAAGGEVAAFTGGSMLYGTTGRTDLLGSEHTEPLARSQHASVRRLAAELAPATRVLPTHGFGSYCAATPADGDDSTIGRERERNPALLLDEDAYVEELLAALTDIPAWYARMAPLNQAGPPPVDLTLPREATARELRFRIDAGEWVVDLRDRIAYARAHLPGSLSFELSEPSANFLTQLGWLLPDGMPLTLIGETPRQVAEAQRELVRIGIDEPAGAATGPIETLAGHAPLASLPRASFDELARTRESADVLVLDVRRAAEHADGVLDGSVRIPLHGLMTRLGELPRDRQIWVHCASGYRATVAAGLLKAHGYDVVLVDGGPGASPASAPPDARVPR</sequence>
<proteinExistence type="predicted"/>
<dbReference type="Gene3D" id="3.40.250.10">
    <property type="entry name" value="Rhodanese-like domain"/>
    <property type="match status" value="3"/>
</dbReference>
<dbReference type="CDD" id="cd00158">
    <property type="entry name" value="RHOD"/>
    <property type="match status" value="2"/>
</dbReference>
<dbReference type="Gene3D" id="3.60.15.10">
    <property type="entry name" value="Ribonuclease Z/Hydroxyacylglutathione hydrolase-like"/>
    <property type="match status" value="1"/>
</dbReference>
<feature type="domain" description="Rhodanese" evidence="2">
    <location>
        <begin position="479"/>
        <end position="566"/>
    </location>
</feature>
<organism evidence="3 4">
    <name type="scientific">Streptomyces violaceus</name>
    <name type="common">Streptomyces venezuelae</name>
    <dbReference type="NCBI Taxonomy" id="1936"/>
    <lineage>
        <taxon>Bacteria</taxon>
        <taxon>Bacillati</taxon>
        <taxon>Actinomycetota</taxon>
        <taxon>Actinomycetes</taxon>
        <taxon>Kitasatosporales</taxon>
        <taxon>Streptomycetaceae</taxon>
        <taxon>Streptomyces</taxon>
    </lineage>
</organism>
<dbReference type="CDD" id="cd07724">
    <property type="entry name" value="POD-like_MBL-fold"/>
    <property type="match status" value="1"/>
</dbReference>
<dbReference type="Pfam" id="PF00581">
    <property type="entry name" value="Rhodanese"/>
    <property type="match status" value="2"/>
</dbReference>
<feature type="domain" description="Rhodanese" evidence="2">
    <location>
        <begin position="8"/>
        <end position="95"/>
    </location>
</feature>
<dbReference type="Pfam" id="PF00753">
    <property type="entry name" value="Lactamase_B"/>
    <property type="match status" value="1"/>
</dbReference>
<accession>A0ABZ1P382</accession>
<dbReference type="PROSITE" id="PS50206">
    <property type="entry name" value="RHODANESE_3"/>
    <property type="match status" value="3"/>
</dbReference>
<evidence type="ECO:0000313" key="3">
    <source>
        <dbReference type="EMBL" id="WUG98496.1"/>
    </source>
</evidence>
<dbReference type="InterPro" id="IPR001763">
    <property type="entry name" value="Rhodanese-like_dom"/>
</dbReference>
<evidence type="ECO:0000256" key="1">
    <source>
        <dbReference type="ARBA" id="ARBA00022723"/>
    </source>
</evidence>
<reference evidence="3 4" key="1">
    <citation type="submission" date="2022-10" db="EMBL/GenBank/DDBJ databases">
        <title>The complete genomes of actinobacterial strains from the NBC collection.</title>
        <authorList>
            <person name="Joergensen T.S."/>
            <person name="Alvarez Arevalo M."/>
            <person name="Sterndorff E.B."/>
            <person name="Faurdal D."/>
            <person name="Vuksanovic O."/>
            <person name="Mourched A.-S."/>
            <person name="Charusanti P."/>
            <person name="Shaw S."/>
            <person name="Blin K."/>
            <person name="Weber T."/>
        </authorList>
    </citation>
    <scope>NUCLEOTIDE SEQUENCE [LARGE SCALE GENOMIC DNA]</scope>
    <source>
        <strain evidence="3 4">NBC_00456</strain>
    </source>
</reference>
<dbReference type="InterPro" id="IPR036873">
    <property type="entry name" value="Rhodanese-like_dom_sf"/>
</dbReference>
<dbReference type="Proteomes" id="UP001341259">
    <property type="component" value="Chromosome"/>
</dbReference>
<evidence type="ECO:0000259" key="2">
    <source>
        <dbReference type="PROSITE" id="PS50206"/>
    </source>
</evidence>
<feature type="domain" description="Rhodanese" evidence="2">
    <location>
        <begin position="372"/>
        <end position="465"/>
    </location>
</feature>
<dbReference type="PANTHER" id="PTHR43084">
    <property type="entry name" value="PERSULFIDE DIOXYGENASE ETHE1"/>
    <property type="match status" value="1"/>
</dbReference>
<gene>
    <name evidence="3" type="ORF">OHB29_39035</name>
</gene>
<dbReference type="RefSeq" id="WP_328346368.1">
    <property type="nucleotide sequence ID" value="NZ_CP107906.1"/>
</dbReference>
<dbReference type="PANTHER" id="PTHR43084:SF1">
    <property type="entry name" value="PERSULFIDE DIOXYGENASE ETHE1, MITOCHONDRIAL"/>
    <property type="match status" value="1"/>
</dbReference>
<evidence type="ECO:0000313" key="4">
    <source>
        <dbReference type="Proteomes" id="UP001341259"/>
    </source>
</evidence>
<protein>
    <submittedName>
        <fullName evidence="3">Rhodanese-like domain-containing protein</fullName>
    </submittedName>
</protein>